<name>A0ABR2LZZ5_9ASPA</name>
<sequence length="395" mass="43971">MTICFVSFSPVNLSSSPGGLTDQRFSPGGSTNRCCRPLSCCAGLEILPSCIAVQRDSAAATWWQHASAVFGVYDSLCLAVLWVSQEALGLCCFWLYPGYRRAIVLSRRDNGECKYTNMIIFQCVLLLDMCSHHVECHLSIYVMSAYRNASGRGYLPVVGPISEHDERKTPIPSTTEPSKLQSSPSFPSNFDHTAPGLISRGFLLTIPAKFLHLAALLFPEFTWEYFLDISPPNFIFHLPESSTLRPSRKPPKTPTATVTLSTAFHIPPGLQPSPQTPPSRFQLCFQPLQNPSRSSFLFSSSPTVQPYTLNYSWGHEPVLGLILGHKRLAGYLLIPLYHSCNMINLFKIKDKRLQDAGSANGRPPVKKQSAGELRLHKDILHSYCKSQNFVQQFKS</sequence>
<evidence type="ECO:0000313" key="3">
    <source>
        <dbReference type="Proteomes" id="UP001412067"/>
    </source>
</evidence>
<accession>A0ABR2LZZ5</accession>
<comment type="caution">
    <text evidence="2">The sequence shown here is derived from an EMBL/GenBank/DDBJ whole genome shotgun (WGS) entry which is preliminary data.</text>
</comment>
<keyword evidence="3" id="KW-1185">Reference proteome</keyword>
<evidence type="ECO:0000313" key="2">
    <source>
        <dbReference type="EMBL" id="KAK8955300.1"/>
    </source>
</evidence>
<organism evidence="2 3">
    <name type="scientific">Platanthera guangdongensis</name>
    <dbReference type="NCBI Taxonomy" id="2320717"/>
    <lineage>
        <taxon>Eukaryota</taxon>
        <taxon>Viridiplantae</taxon>
        <taxon>Streptophyta</taxon>
        <taxon>Embryophyta</taxon>
        <taxon>Tracheophyta</taxon>
        <taxon>Spermatophyta</taxon>
        <taxon>Magnoliopsida</taxon>
        <taxon>Liliopsida</taxon>
        <taxon>Asparagales</taxon>
        <taxon>Orchidaceae</taxon>
        <taxon>Orchidoideae</taxon>
        <taxon>Orchideae</taxon>
        <taxon>Orchidinae</taxon>
        <taxon>Platanthera</taxon>
    </lineage>
</organism>
<feature type="compositionally biased region" description="Polar residues" evidence="1">
    <location>
        <begin position="171"/>
        <end position="185"/>
    </location>
</feature>
<reference evidence="2 3" key="1">
    <citation type="journal article" date="2022" name="Nat. Plants">
        <title>Genomes of leafy and leafless Platanthera orchids illuminate the evolution of mycoheterotrophy.</title>
        <authorList>
            <person name="Li M.H."/>
            <person name="Liu K.W."/>
            <person name="Li Z."/>
            <person name="Lu H.C."/>
            <person name="Ye Q.L."/>
            <person name="Zhang D."/>
            <person name="Wang J.Y."/>
            <person name="Li Y.F."/>
            <person name="Zhong Z.M."/>
            <person name="Liu X."/>
            <person name="Yu X."/>
            <person name="Liu D.K."/>
            <person name="Tu X.D."/>
            <person name="Liu B."/>
            <person name="Hao Y."/>
            <person name="Liao X.Y."/>
            <person name="Jiang Y.T."/>
            <person name="Sun W.H."/>
            <person name="Chen J."/>
            <person name="Chen Y.Q."/>
            <person name="Ai Y."/>
            <person name="Zhai J.W."/>
            <person name="Wu S.S."/>
            <person name="Zhou Z."/>
            <person name="Hsiao Y.Y."/>
            <person name="Wu W.L."/>
            <person name="Chen Y.Y."/>
            <person name="Lin Y.F."/>
            <person name="Hsu J.L."/>
            <person name="Li C.Y."/>
            <person name="Wang Z.W."/>
            <person name="Zhao X."/>
            <person name="Zhong W.Y."/>
            <person name="Ma X.K."/>
            <person name="Ma L."/>
            <person name="Huang J."/>
            <person name="Chen G.Z."/>
            <person name="Huang M.Z."/>
            <person name="Huang L."/>
            <person name="Peng D.H."/>
            <person name="Luo Y.B."/>
            <person name="Zou S.Q."/>
            <person name="Chen S.P."/>
            <person name="Lan S."/>
            <person name="Tsai W.C."/>
            <person name="Van de Peer Y."/>
            <person name="Liu Z.J."/>
        </authorList>
    </citation>
    <scope>NUCLEOTIDE SEQUENCE [LARGE SCALE GENOMIC DNA]</scope>
    <source>
        <strain evidence="2">Lor288</strain>
    </source>
</reference>
<gene>
    <name evidence="2" type="primary">RCE2</name>
    <name evidence="2" type="ORF">KSP40_PGU019704</name>
</gene>
<proteinExistence type="predicted"/>
<dbReference type="Proteomes" id="UP001412067">
    <property type="component" value="Unassembled WGS sequence"/>
</dbReference>
<dbReference type="EMBL" id="JBBWWR010000013">
    <property type="protein sequence ID" value="KAK8955300.1"/>
    <property type="molecule type" value="Genomic_DNA"/>
</dbReference>
<protein>
    <submittedName>
        <fullName evidence="2">NEDD8-conjugating enzyme Ubc12-like</fullName>
    </submittedName>
</protein>
<evidence type="ECO:0000256" key="1">
    <source>
        <dbReference type="SAM" id="MobiDB-lite"/>
    </source>
</evidence>
<feature type="region of interest" description="Disordered" evidence="1">
    <location>
        <begin position="163"/>
        <end position="185"/>
    </location>
</feature>